<comment type="similarity">
    <text evidence="3">Belongs to the protein kinase superfamily. NEK Ser/Thr protein kinase family. NIMA subfamily.</text>
</comment>
<accession>A0A455SSW9</accession>
<evidence type="ECO:0000256" key="10">
    <source>
        <dbReference type="SAM" id="MobiDB-lite"/>
    </source>
</evidence>
<keyword evidence="7" id="KW-0418">Kinase</keyword>
<keyword evidence="6" id="KW-0547">Nucleotide-binding</keyword>
<evidence type="ECO:0000256" key="6">
    <source>
        <dbReference type="ARBA" id="ARBA00022741"/>
    </source>
</evidence>
<feature type="transmembrane region" description="Helical" evidence="11">
    <location>
        <begin position="158"/>
        <end position="181"/>
    </location>
</feature>
<feature type="domain" description="Protein kinase" evidence="12">
    <location>
        <begin position="1"/>
        <end position="92"/>
    </location>
</feature>
<reference evidence="13" key="1">
    <citation type="submission" date="2018-12" db="EMBL/GenBank/DDBJ databases">
        <title>Novel natural products biosynthetic potential of the class Ktedonobacteria.</title>
        <authorList>
            <person name="Zheng Y."/>
            <person name="Saitou A."/>
            <person name="Wang C.M."/>
            <person name="Toyoda A."/>
            <person name="Minakuchi Y."/>
            <person name="Sekiguchi Y."/>
            <person name="Ueda K."/>
            <person name="Takano H."/>
            <person name="Sakai Y."/>
            <person name="Yokota A."/>
            <person name="Yabe S."/>
        </authorList>
    </citation>
    <scope>NUCLEOTIDE SEQUENCE</scope>
    <source>
        <strain evidence="13">COM3</strain>
    </source>
</reference>
<dbReference type="GO" id="GO:0005524">
    <property type="term" value="F:ATP binding"/>
    <property type="evidence" value="ECO:0007669"/>
    <property type="project" value="UniProtKB-KW"/>
</dbReference>
<evidence type="ECO:0000256" key="4">
    <source>
        <dbReference type="ARBA" id="ARBA00012513"/>
    </source>
</evidence>
<evidence type="ECO:0000256" key="2">
    <source>
        <dbReference type="ARBA" id="ARBA00004647"/>
    </source>
</evidence>
<evidence type="ECO:0000256" key="5">
    <source>
        <dbReference type="ARBA" id="ARBA00022679"/>
    </source>
</evidence>
<dbReference type="PANTHER" id="PTHR43289:SF6">
    <property type="entry name" value="SERINE_THREONINE-PROTEIN KINASE NEKL-3"/>
    <property type="match status" value="1"/>
</dbReference>
<dbReference type="InterPro" id="IPR000719">
    <property type="entry name" value="Prot_kinase_dom"/>
</dbReference>
<dbReference type="AlphaFoldDB" id="A0A455SSW9"/>
<evidence type="ECO:0000256" key="7">
    <source>
        <dbReference type="ARBA" id="ARBA00022777"/>
    </source>
</evidence>
<keyword evidence="11" id="KW-0472">Membrane</keyword>
<evidence type="ECO:0000256" key="9">
    <source>
        <dbReference type="ARBA" id="ARBA00023212"/>
    </source>
</evidence>
<dbReference type="PROSITE" id="PS50011">
    <property type="entry name" value="PROTEIN_KINASE_DOM"/>
    <property type="match status" value="1"/>
</dbReference>
<keyword evidence="9" id="KW-0963">Cytoplasm</keyword>
<dbReference type="EMBL" id="AP019376">
    <property type="protein sequence ID" value="BBH90716.1"/>
    <property type="molecule type" value="Genomic_DNA"/>
</dbReference>
<evidence type="ECO:0000256" key="3">
    <source>
        <dbReference type="ARBA" id="ARBA00010886"/>
    </source>
</evidence>
<evidence type="ECO:0000256" key="8">
    <source>
        <dbReference type="ARBA" id="ARBA00022840"/>
    </source>
</evidence>
<gene>
    <name evidence="13" type="ORF">KTC_54670</name>
</gene>
<dbReference type="SUPFAM" id="SSF56112">
    <property type="entry name" value="Protein kinase-like (PK-like)"/>
    <property type="match status" value="1"/>
</dbReference>
<protein>
    <recommendedName>
        <fullName evidence="4">non-specific serine/threonine protein kinase</fullName>
        <ecNumber evidence="4">2.7.11.1</ecNumber>
    </recommendedName>
</protein>
<organism evidence="13">
    <name type="scientific">Thermosporothrix sp. COM3</name>
    <dbReference type="NCBI Taxonomy" id="2490863"/>
    <lineage>
        <taxon>Bacteria</taxon>
        <taxon>Bacillati</taxon>
        <taxon>Chloroflexota</taxon>
        <taxon>Ktedonobacteria</taxon>
        <taxon>Ktedonobacterales</taxon>
        <taxon>Thermosporotrichaceae</taxon>
        <taxon>Thermosporothrix</taxon>
    </lineage>
</organism>
<feature type="region of interest" description="Disordered" evidence="10">
    <location>
        <begin position="115"/>
        <end position="150"/>
    </location>
</feature>
<keyword evidence="5" id="KW-0808">Transferase</keyword>
<dbReference type="GO" id="GO:0000922">
    <property type="term" value="C:spindle pole"/>
    <property type="evidence" value="ECO:0007669"/>
    <property type="project" value="UniProtKB-SubCell"/>
</dbReference>
<evidence type="ECO:0000313" key="13">
    <source>
        <dbReference type="EMBL" id="BBH90716.1"/>
    </source>
</evidence>
<dbReference type="GO" id="GO:0005813">
    <property type="term" value="C:centrosome"/>
    <property type="evidence" value="ECO:0007669"/>
    <property type="project" value="UniProtKB-SubCell"/>
</dbReference>
<keyword evidence="11" id="KW-1133">Transmembrane helix</keyword>
<comment type="subcellular location">
    <subcellularLocation>
        <location evidence="1">Cytoplasm</location>
        <location evidence="1">Cytoskeleton</location>
        <location evidence="1">Microtubule organizing center</location>
        <location evidence="1">Centrosome</location>
    </subcellularLocation>
    <subcellularLocation>
        <location evidence="2">Cytoplasm</location>
        <location evidence="2">Cytoskeleton</location>
        <location evidence="2">Spindle pole</location>
    </subcellularLocation>
</comment>
<dbReference type="Gene3D" id="1.10.510.10">
    <property type="entry name" value="Transferase(Phosphotransferase) domain 1"/>
    <property type="match status" value="1"/>
</dbReference>
<evidence type="ECO:0000256" key="1">
    <source>
        <dbReference type="ARBA" id="ARBA00004300"/>
    </source>
</evidence>
<evidence type="ECO:0000259" key="12">
    <source>
        <dbReference type="PROSITE" id="PS50011"/>
    </source>
</evidence>
<keyword evidence="9" id="KW-0206">Cytoskeleton</keyword>
<evidence type="ECO:0000256" key="11">
    <source>
        <dbReference type="SAM" id="Phobius"/>
    </source>
</evidence>
<dbReference type="EC" id="2.7.11.1" evidence="4"/>
<name>A0A455SSW9_9CHLR</name>
<keyword evidence="8" id="KW-0067">ATP-binding</keyword>
<sequence length="304" mass="34782">MAPEMFMTRDIDHTVDIYALGILLYELLGGQIPRKQHPPFQAVNPQPLPSLSQQRPELPAAIDMIIWKATAYQPHRRYQSARHLAQDLRALFVAPDDQYTVYRSLYHYKPAHRKPVSSALQNTSRKPPDQKRRSAPRSTEPAPPMPPRRRKRRHTGFLLLWLLLLLGLCSGIAFLSLIAAVSAKTTSHPAHAVIATYFDSLQQHNYQAAYHCLSPVYQKDHPLDDFIRGFTSTRDQHYEINNTSYQSPRQVTIEITLTATEVLTNGRTYRAVYIWTGTLQCNARDQWEILAIQQHLIARAEIAA</sequence>
<dbReference type="InterPro" id="IPR001245">
    <property type="entry name" value="Ser-Thr/Tyr_kinase_cat_dom"/>
</dbReference>
<dbReference type="Pfam" id="PF07714">
    <property type="entry name" value="PK_Tyr_Ser-Thr"/>
    <property type="match status" value="1"/>
</dbReference>
<dbReference type="InterPro" id="IPR011009">
    <property type="entry name" value="Kinase-like_dom_sf"/>
</dbReference>
<keyword evidence="11" id="KW-0812">Transmembrane</keyword>
<dbReference type="PANTHER" id="PTHR43289">
    <property type="entry name" value="MITOGEN-ACTIVATED PROTEIN KINASE KINASE KINASE 20-RELATED"/>
    <property type="match status" value="1"/>
</dbReference>
<dbReference type="GO" id="GO:0004674">
    <property type="term" value="F:protein serine/threonine kinase activity"/>
    <property type="evidence" value="ECO:0007669"/>
    <property type="project" value="UniProtKB-EC"/>
</dbReference>
<proteinExistence type="inferred from homology"/>